<evidence type="ECO:0000259" key="5">
    <source>
        <dbReference type="Pfam" id="PF00389"/>
    </source>
</evidence>
<comment type="caution">
    <text evidence="7">The sequence shown here is derived from an EMBL/GenBank/DDBJ whole genome shotgun (WGS) entry which is preliminary data.</text>
</comment>
<proteinExistence type="inferred from homology"/>
<dbReference type="PROSITE" id="PS00670">
    <property type="entry name" value="D_2_HYDROXYACID_DH_2"/>
    <property type="match status" value="1"/>
</dbReference>
<dbReference type="PANTHER" id="PTHR42789">
    <property type="entry name" value="D-ISOMER SPECIFIC 2-HYDROXYACID DEHYDROGENASE FAMILY PROTEIN (AFU_ORTHOLOGUE AFUA_6G10090)"/>
    <property type="match status" value="1"/>
</dbReference>
<dbReference type="InterPro" id="IPR029753">
    <property type="entry name" value="D-isomer_DH_CS"/>
</dbReference>
<dbReference type="InterPro" id="IPR006139">
    <property type="entry name" value="D-isomer_2_OHA_DH_cat_dom"/>
</dbReference>
<dbReference type="InterPro" id="IPR036291">
    <property type="entry name" value="NAD(P)-bd_dom_sf"/>
</dbReference>
<evidence type="ECO:0000256" key="4">
    <source>
        <dbReference type="RuleBase" id="RU003719"/>
    </source>
</evidence>
<dbReference type="CDD" id="cd12173">
    <property type="entry name" value="PGDH_4"/>
    <property type="match status" value="1"/>
</dbReference>
<reference evidence="7" key="1">
    <citation type="journal article" date="2014" name="Int. J. Syst. Evol. Microbiol.">
        <title>Complete genome sequence of Corynebacterium casei LMG S-19264T (=DSM 44701T), isolated from a smear-ripened cheese.</title>
        <authorList>
            <consortium name="US DOE Joint Genome Institute (JGI-PGF)"/>
            <person name="Walter F."/>
            <person name="Albersmeier A."/>
            <person name="Kalinowski J."/>
            <person name="Ruckert C."/>
        </authorList>
    </citation>
    <scope>NUCLEOTIDE SEQUENCE</scope>
    <source>
        <strain evidence="7">CGMCC 1.15454</strain>
    </source>
</reference>
<evidence type="ECO:0000313" key="8">
    <source>
        <dbReference type="Proteomes" id="UP000621492"/>
    </source>
</evidence>
<dbReference type="InterPro" id="IPR050857">
    <property type="entry name" value="D-2-hydroxyacid_DH"/>
</dbReference>
<reference evidence="7" key="2">
    <citation type="submission" date="2020-09" db="EMBL/GenBank/DDBJ databases">
        <authorList>
            <person name="Sun Q."/>
            <person name="Zhou Y."/>
        </authorList>
    </citation>
    <scope>NUCLEOTIDE SEQUENCE</scope>
    <source>
        <strain evidence="7">CGMCC 1.15454</strain>
    </source>
</reference>
<dbReference type="AlphaFoldDB" id="A0A9W5U073"/>
<dbReference type="SUPFAM" id="SSF52283">
    <property type="entry name" value="Formate/glycerate dehydrogenase catalytic domain-like"/>
    <property type="match status" value="1"/>
</dbReference>
<dbReference type="RefSeq" id="WP_188725588.1">
    <property type="nucleotide sequence ID" value="NZ_BMJD01000037.1"/>
</dbReference>
<name>A0A9W5U073_9BACI</name>
<keyword evidence="3" id="KW-0520">NAD</keyword>
<dbReference type="SUPFAM" id="SSF51735">
    <property type="entry name" value="NAD(P)-binding Rossmann-fold domains"/>
    <property type="match status" value="1"/>
</dbReference>
<evidence type="ECO:0000256" key="3">
    <source>
        <dbReference type="ARBA" id="ARBA00023027"/>
    </source>
</evidence>
<dbReference type="EMBL" id="BMJD01000037">
    <property type="protein sequence ID" value="GGB54547.1"/>
    <property type="molecule type" value="Genomic_DNA"/>
</dbReference>
<feature type="domain" description="D-isomer specific 2-hydroxyacid dehydrogenase catalytic" evidence="5">
    <location>
        <begin position="3"/>
        <end position="312"/>
    </location>
</feature>
<dbReference type="GO" id="GO:0016616">
    <property type="term" value="F:oxidoreductase activity, acting on the CH-OH group of donors, NAD or NADP as acceptor"/>
    <property type="evidence" value="ECO:0007669"/>
    <property type="project" value="InterPro"/>
</dbReference>
<dbReference type="Pfam" id="PF02826">
    <property type="entry name" value="2-Hacid_dh_C"/>
    <property type="match status" value="1"/>
</dbReference>
<feature type="domain" description="D-isomer specific 2-hydroxyacid dehydrogenase NAD-binding" evidence="6">
    <location>
        <begin position="107"/>
        <end position="285"/>
    </location>
</feature>
<dbReference type="Pfam" id="PF00389">
    <property type="entry name" value="2-Hacid_dh"/>
    <property type="match status" value="1"/>
</dbReference>
<evidence type="ECO:0000313" key="7">
    <source>
        <dbReference type="EMBL" id="GGB54547.1"/>
    </source>
</evidence>
<gene>
    <name evidence="7" type="ORF">GCM10011409_35200</name>
</gene>
<sequence length="316" mass="35000">MNVLVTELIWEVGIEELNRYGYTVDYNKDLSRNRSELLAIIPNYDAIIVRNETKVDKELLEAGINLQVIGRLGVGLDNIDLQVAKEKDVKVVVAKHANATSVAEYVIAAMLDAYRPLYQANVHVRAGNWDRKRHTGYELNGKTLGLIGLGEISHRVAKRANAFGIDIVGYDPFITPYDHVVSETGVKQCKTIEDLLSISDFVSIHLPLTQTTKNMLNKETFSLMKPRSFLINTSRGGIINDIDLCDAVKNGVIAGAYLDVLESEPILLDSPLIAEEAIHLTPHVAGLTEESQQRTSILVAQEVTNILRGKRSLCLV</sequence>
<dbReference type="PANTHER" id="PTHR42789:SF1">
    <property type="entry name" value="D-ISOMER SPECIFIC 2-HYDROXYACID DEHYDROGENASE FAMILY PROTEIN (AFU_ORTHOLOGUE AFUA_6G10090)"/>
    <property type="match status" value="1"/>
</dbReference>
<evidence type="ECO:0000256" key="2">
    <source>
        <dbReference type="ARBA" id="ARBA00023002"/>
    </source>
</evidence>
<organism evidence="7 8">
    <name type="scientific">Lentibacillus populi</name>
    <dbReference type="NCBI Taxonomy" id="1827502"/>
    <lineage>
        <taxon>Bacteria</taxon>
        <taxon>Bacillati</taxon>
        <taxon>Bacillota</taxon>
        <taxon>Bacilli</taxon>
        <taxon>Bacillales</taxon>
        <taxon>Bacillaceae</taxon>
        <taxon>Lentibacillus</taxon>
    </lineage>
</organism>
<evidence type="ECO:0000256" key="1">
    <source>
        <dbReference type="ARBA" id="ARBA00005854"/>
    </source>
</evidence>
<dbReference type="InterPro" id="IPR006140">
    <property type="entry name" value="D-isomer_DH_NAD-bd"/>
</dbReference>
<dbReference type="Gene3D" id="3.40.50.720">
    <property type="entry name" value="NAD(P)-binding Rossmann-like Domain"/>
    <property type="match status" value="2"/>
</dbReference>
<dbReference type="GO" id="GO:0051287">
    <property type="term" value="F:NAD binding"/>
    <property type="evidence" value="ECO:0007669"/>
    <property type="project" value="InterPro"/>
</dbReference>
<protein>
    <recommendedName>
        <fullName evidence="9">Hydroxyacid dehydrogenase</fullName>
    </recommendedName>
</protein>
<evidence type="ECO:0000259" key="6">
    <source>
        <dbReference type="Pfam" id="PF02826"/>
    </source>
</evidence>
<keyword evidence="2 4" id="KW-0560">Oxidoreductase</keyword>
<evidence type="ECO:0008006" key="9">
    <source>
        <dbReference type="Google" id="ProtNLM"/>
    </source>
</evidence>
<accession>A0A9W5U073</accession>
<dbReference type="Proteomes" id="UP000621492">
    <property type="component" value="Unassembled WGS sequence"/>
</dbReference>
<dbReference type="FunFam" id="3.40.50.720:FF:000203">
    <property type="entry name" value="D-3-phosphoglycerate dehydrogenase (SerA)"/>
    <property type="match status" value="1"/>
</dbReference>
<comment type="similarity">
    <text evidence="1 4">Belongs to the D-isomer specific 2-hydroxyacid dehydrogenase family.</text>
</comment>
<keyword evidence="8" id="KW-1185">Reference proteome</keyword>